<dbReference type="EMBL" id="JAAXPN010000002">
    <property type="protein sequence ID" value="NKZ23903.1"/>
    <property type="molecule type" value="Genomic_DNA"/>
</dbReference>
<evidence type="ECO:0000256" key="1">
    <source>
        <dbReference type="ARBA" id="ARBA00004651"/>
    </source>
</evidence>
<dbReference type="AlphaFoldDB" id="A0A7X6N4T9"/>
<feature type="transmembrane region" description="Helical" evidence="8">
    <location>
        <begin position="254"/>
        <end position="273"/>
    </location>
</feature>
<evidence type="ECO:0000313" key="9">
    <source>
        <dbReference type="EMBL" id="NKZ23903.1"/>
    </source>
</evidence>
<evidence type="ECO:0000256" key="2">
    <source>
        <dbReference type="ARBA" id="ARBA00009773"/>
    </source>
</evidence>
<proteinExistence type="inferred from homology"/>
<feature type="transmembrane region" description="Helical" evidence="8">
    <location>
        <begin position="12"/>
        <end position="32"/>
    </location>
</feature>
<comment type="caution">
    <text evidence="9">The sequence shown here is derived from an EMBL/GenBank/DDBJ whole genome shotgun (WGS) entry which is preliminary data.</text>
</comment>
<gene>
    <name evidence="9" type="ORF">HF964_03640</name>
</gene>
<evidence type="ECO:0000256" key="6">
    <source>
        <dbReference type="ARBA" id="ARBA00022989"/>
    </source>
</evidence>
<reference evidence="9 10" key="1">
    <citation type="submission" date="2020-04" db="EMBL/GenBank/DDBJ databases">
        <title>MicrobeNet Type strains.</title>
        <authorList>
            <person name="Nicholson A.C."/>
        </authorList>
    </citation>
    <scope>NUCLEOTIDE SEQUENCE [LARGE SCALE GENOMIC DNA]</scope>
    <source>
        <strain evidence="9 10">CCUG 61472</strain>
    </source>
</reference>
<dbReference type="PANTHER" id="PTHR21716:SF53">
    <property type="entry name" value="PERMEASE PERM-RELATED"/>
    <property type="match status" value="1"/>
</dbReference>
<accession>A0A7X6N4T9</accession>
<protein>
    <submittedName>
        <fullName evidence="9">AI-2E family transporter</fullName>
    </submittedName>
</protein>
<comment type="similarity">
    <text evidence="2">Belongs to the autoinducer-2 exporter (AI-2E) (TC 2.A.86) family.</text>
</comment>
<dbReference type="Pfam" id="PF01594">
    <property type="entry name" value="AI-2E_transport"/>
    <property type="match status" value="1"/>
</dbReference>
<evidence type="ECO:0000256" key="8">
    <source>
        <dbReference type="SAM" id="Phobius"/>
    </source>
</evidence>
<keyword evidence="5 8" id="KW-0812">Transmembrane</keyword>
<keyword evidence="6 8" id="KW-1133">Transmembrane helix</keyword>
<evidence type="ECO:0000256" key="7">
    <source>
        <dbReference type="ARBA" id="ARBA00023136"/>
    </source>
</evidence>
<name>A0A7X6N4T9_9LACO</name>
<dbReference type="GO" id="GO:0055085">
    <property type="term" value="P:transmembrane transport"/>
    <property type="evidence" value="ECO:0007669"/>
    <property type="project" value="TreeGrafter"/>
</dbReference>
<evidence type="ECO:0000256" key="5">
    <source>
        <dbReference type="ARBA" id="ARBA00022692"/>
    </source>
</evidence>
<dbReference type="GO" id="GO:0005886">
    <property type="term" value="C:plasma membrane"/>
    <property type="evidence" value="ECO:0007669"/>
    <property type="project" value="UniProtKB-SubCell"/>
</dbReference>
<keyword evidence="4" id="KW-1003">Cell membrane</keyword>
<feature type="transmembrane region" description="Helical" evidence="8">
    <location>
        <begin position="280"/>
        <end position="303"/>
    </location>
</feature>
<evidence type="ECO:0000256" key="4">
    <source>
        <dbReference type="ARBA" id="ARBA00022475"/>
    </source>
</evidence>
<keyword evidence="3" id="KW-0813">Transport</keyword>
<keyword evidence="7 8" id="KW-0472">Membrane</keyword>
<dbReference type="PANTHER" id="PTHR21716">
    <property type="entry name" value="TRANSMEMBRANE PROTEIN"/>
    <property type="match status" value="1"/>
</dbReference>
<feature type="transmembrane region" description="Helical" evidence="8">
    <location>
        <begin position="165"/>
        <end position="190"/>
    </location>
</feature>
<comment type="subcellular location">
    <subcellularLocation>
        <location evidence="1">Cell membrane</location>
        <topology evidence="1">Multi-pass membrane protein</topology>
    </subcellularLocation>
</comment>
<feature type="transmembrane region" description="Helical" evidence="8">
    <location>
        <begin position="79"/>
        <end position="100"/>
    </location>
</feature>
<dbReference type="Proteomes" id="UP000549765">
    <property type="component" value="Unassembled WGS sequence"/>
</dbReference>
<feature type="transmembrane region" description="Helical" evidence="8">
    <location>
        <begin position="323"/>
        <end position="350"/>
    </location>
</feature>
<feature type="transmembrane region" description="Helical" evidence="8">
    <location>
        <begin position="226"/>
        <end position="248"/>
    </location>
</feature>
<dbReference type="InterPro" id="IPR002549">
    <property type="entry name" value="AI-2E-like"/>
</dbReference>
<evidence type="ECO:0000313" key="10">
    <source>
        <dbReference type="Proteomes" id="UP000549765"/>
    </source>
</evidence>
<dbReference type="RefSeq" id="WP_168721702.1">
    <property type="nucleotide sequence ID" value="NZ_JAAXPN010000002.1"/>
</dbReference>
<sequence length="387" mass="43154">MFDKLRNSKLLFWSLELLVLVLIVFMCTRISFLFEPLGIFISTIFVPLILSGFCFYVLNPIVELVEKIHFKQHKLPHTVAVLIVMLAVLLLITGILMLVIPQLISQVSKLLANIPAFTNALQDQVNDFSHSRWIKHLDLNVSTKSLEGQVSKYTKGFLLGTANGIGTIVSMVTSITITAITVPVMVFYMLNDGHKFLPSIKKFFQPSKADAIEDLLKKMSKTISQYIDGQVIECLFVAVFTTIGYFIIGQPYALLLGIVAGIANIIPYVGPYLGIFPSLLVALTMGTWQIIWVIVIVIIVQQVDGNVIYPNIIGKTLKIHPLTIIIILLAAGNIAGIPGMILAIPFYAIVRTIVEFGWHLWLVQNNHASPNDFKDIEVEVLQPRSRK</sequence>
<keyword evidence="10" id="KW-1185">Reference proteome</keyword>
<feature type="transmembrane region" description="Helical" evidence="8">
    <location>
        <begin position="38"/>
        <end position="58"/>
    </location>
</feature>
<evidence type="ECO:0000256" key="3">
    <source>
        <dbReference type="ARBA" id="ARBA00022448"/>
    </source>
</evidence>
<organism evidence="9 10">
    <name type="scientific">Periweissella fabalis</name>
    <dbReference type="NCBI Taxonomy" id="1070421"/>
    <lineage>
        <taxon>Bacteria</taxon>
        <taxon>Bacillati</taxon>
        <taxon>Bacillota</taxon>
        <taxon>Bacilli</taxon>
        <taxon>Lactobacillales</taxon>
        <taxon>Lactobacillaceae</taxon>
        <taxon>Periweissella</taxon>
    </lineage>
</organism>